<keyword evidence="6" id="KW-1185">Reference proteome</keyword>
<reference evidence="5" key="1">
    <citation type="submission" date="2016-06" db="EMBL/GenBank/DDBJ databases">
        <authorList>
            <person name="Cuomo C."/>
            <person name="Litvintseva A."/>
            <person name="Heitman J."/>
            <person name="Chen Y."/>
            <person name="Sun S."/>
            <person name="Springer D."/>
            <person name="Dromer F."/>
            <person name="Young S."/>
            <person name="Zeng Q."/>
            <person name="Chapman S."/>
            <person name="Gujja S."/>
            <person name="Saif S."/>
            <person name="Birren B."/>
        </authorList>
    </citation>
    <scope>NUCLEOTIDE SEQUENCE</scope>
    <source>
        <strain evidence="5">CBS 7841</strain>
    </source>
</reference>
<dbReference type="SMART" id="SM01132">
    <property type="entry name" value="DIL"/>
    <property type="match status" value="1"/>
</dbReference>
<evidence type="ECO:0000313" key="6">
    <source>
        <dbReference type="Proteomes" id="UP000094043"/>
    </source>
</evidence>
<dbReference type="RefSeq" id="XP_066070698.1">
    <property type="nucleotide sequence ID" value="XM_066214601.1"/>
</dbReference>
<dbReference type="EMBL" id="CP143789">
    <property type="protein sequence ID" value="WVN89998.1"/>
    <property type="molecule type" value="Genomic_DNA"/>
</dbReference>
<name>A0AAJ8M392_9TREE</name>
<keyword evidence="2" id="KW-0175">Coiled coil</keyword>
<reference evidence="5" key="2">
    <citation type="journal article" date="2022" name="Elife">
        <title>Obligate sexual reproduction of a homothallic fungus closely related to the Cryptococcus pathogenic species complex.</title>
        <authorList>
            <person name="Passer A.R."/>
            <person name="Clancey S.A."/>
            <person name="Shea T."/>
            <person name="David-Palma M."/>
            <person name="Averette A.F."/>
            <person name="Boekhout T."/>
            <person name="Porcel B.M."/>
            <person name="Nowrousian M."/>
            <person name="Cuomo C.A."/>
            <person name="Sun S."/>
            <person name="Heitman J."/>
            <person name="Coelho M.A."/>
        </authorList>
    </citation>
    <scope>NUCLEOTIDE SEQUENCE</scope>
    <source>
        <strain evidence="5">CBS 7841</strain>
    </source>
</reference>
<dbReference type="Pfam" id="PF00023">
    <property type="entry name" value="Ank"/>
    <property type="match status" value="1"/>
</dbReference>
<gene>
    <name evidence="5" type="ORF">L203_105229</name>
</gene>
<dbReference type="PROSITE" id="PS50297">
    <property type="entry name" value="ANK_REP_REGION"/>
    <property type="match status" value="1"/>
</dbReference>
<evidence type="ECO:0000256" key="3">
    <source>
        <dbReference type="SAM" id="MobiDB-lite"/>
    </source>
</evidence>
<dbReference type="Pfam" id="PF01843">
    <property type="entry name" value="DIL"/>
    <property type="match status" value="1"/>
</dbReference>
<feature type="region of interest" description="Disordered" evidence="3">
    <location>
        <begin position="1030"/>
        <end position="1049"/>
    </location>
</feature>
<feature type="coiled-coil region" evidence="2">
    <location>
        <begin position="296"/>
        <end position="323"/>
    </location>
</feature>
<dbReference type="InterPro" id="IPR002110">
    <property type="entry name" value="Ankyrin_rpt"/>
</dbReference>
<sequence length="1161" mass="131088">MSEDFPTPTFAVPFTLQYHSPSYSSQSSPTLTRTLTLGAAVATTVGELGRSETPHVLQQAVMAGHGVPESPVINKDMGMVSPGCIGESSTQNYKTHPEPRFLNDPTPQTIYPLLEDEEQGGEEDGSRTALVLRHALYWGIERGDIDLVNWLVSLKDKWRRILDKQVETLEDDGGWGLVGMAIQCSCGRQEKEEVVRAIVQRWGVNVGPRNGRDPNGWTPLHLSVLLSTPPLISFLLSHGASPHLLTNRGLTPLDLVSGIPDREVIVLFLEHAMSTPHPSTHITPKTDLFQLPHARQKMLERRRRKATQKLRAMEGEEQRLRMEKEREIWIKDRVKVVEVPLEFILPEAQFDRRKKDVDFEIGWHKFELDWSGEEQEDCEDDSEDNIKNLDFNSNMLVFSLNSLPEIFDILISEYQPVSQPLSKRTLPANVMFYFARYALYMCDESWLEILVEGVIERVEDGIYNNIENLAYLAFWAYNSSVLLFYLQADQELQTSCDDLGLLTMLEELINAIHVFIIRIAERRIDAVLDLAILDYETLEDFNDVRFEGEWSLFRSFVPKKKREMPKVNSIFHGSPSGGTKDLSSSPINSGLRTPNRPQSMSDLNLVASGRPITHESITNSMMSTSMIEAEICGPAKITEILTGVLVVLRLYDVNPGLIVQAFSQIYFWIACELFNRILTRRKYLYRLKAVQIRMNITLLDDWVRSNGLPPKTSIQHLAPVTQLLQWLQCLSQVKEFDTLIGTMQNMRAINPLQMRRAVREYRYEVNEGRMTEECAQYLAQLQKDWEKRRVQASLREAEQRKSESSDRSEQSHRSGISRASAMSGVSGSSEAEATPIDALFDGSISLGNFTPHSAPESIGELLDSRYMLPFYLPSENVYLIATPPVDAAYTNLHLPSSPFVSDTPSKRPLSRASFSSCKPMGYRIPNISKLRELPLDFFRWMKEKEIELKLSRDALKRERKMTTGHSHPLSPHDKVKLAVNTVIRSPLADKTNLTPTLPLTTASNRRKSGGYLSPIEAAEISTDVNLFYPTTPSRQDPGLSSPGIGPSVTVDELNEKQLTRKPFQYIKEVDDSECLRNESSRSRQQLEREGSADSVFSIGSRPCGFDTPPLVSPGIPEDTGKKRWWKIGGKYDTPSPDSPKSGRVRRDASEDTIGPGNVKSS</sequence>
<dbReference type="GeneID" id="91089438"/>
<proteinExistence type="predicted"/>
<evidence type="ECO:0000256" key="1">
    <source>
        <dbReference type="PROSITE-ProRule" id="PRU00023"/>
    </source>
</evidence>
<dbReference type="PANTHER" id="PTHR16027">
    <property type="entry name" value="DILUTE DOMAIN-CONTAINING PROTEIN YPR089W"/>
    <property type="match status" value="1"/>
</dbReference>
<reference evidence="5" key="3">
    <citation type="submission" date="2024-01" db="EMBL/GenBank/DDBJ databases">
        <authorList>
            <person name="Coelho M.A."/>
            <person name="David-Palma M."/>
            <person name="Shea T."/>
            <person name="Sun S."/>
            <person name="Cuomo C.A."/>
            <person name="Heitman J."/>
        </authorList>
    </citation>
    <scope>NUCLEOTIDE SEQUENCE</scope>
    <source>
        <strain evidence="5">CBS 7841</strain>
    </source>
</reference>
<dbReference type="GO" id="GO:0051020">
    <property type="term" value="F:GTPase binding"/>
    <property type="evidence" value="ECO:0007669"/>
    <property type="project" value="TreeGrafter"/>
</dbReference>
<feature type="repeat" description="ANK" evidence="1">
    <location>
        <begin position="215"/>
        <end position="247"/>
    </location>
</feature>
<feature type="domain" description="Dilute" evidence="4">
    <location>
        <begin position="452"/>
        <end position="784"/>
    </location>
</feature>
<dbReference type="SUPFAM" id="SSF48403">
    <property type="entry name" value="Ankyrin repeat"/>
    <property type="match status" value="1"/>
</dbReference>
<dbReference type="InterPro" id="IPR037986">
    <property type="entry name" value="Myo5p-like_CBD_DIL"/>
</dbReference>
<accession>A0AAJ8M392</accession>
<dbReference type="InterPro" id="IPR052072">
    <property type="entry name" value="Vascular_dev_regulator"/>
</dbReference>
<dbReference type="PROSITE" id="PS50088">
    <property type="entry name" value="ANK_REPEAT"/>
    <property type="match status" value="1"/>
</dbReference>
<dbReference type="CDD" id="cd15473">
    <property type="entry name" value="Myo5p-like_CBD_DIL_ANK"/>
    <property type="match status" value="1"/>
</dbReference>
<feature type="region of interest" description="Disordered" evidence="3">
    <location>
        <begin position="796"/>
        <end position="828"/>
    </location>
</feature>
<feature type="region of interest" description="Disordered" evidence="3">
    <location>
        <begin position="1076"/>
        <end position="1161"/>
    </location>
</feature>
<evidence type="ECO:0000256" key="2">
    <source>
        <dbReference type="SAM" id="Coils"/>
    </source>
</evidence>
<dbReference type="PROSITE" id="PS51126">
    <property type="entry name" value="DILUTE"/>
    <property type="match status" value="1"/>
</dbReference>
<evidence type="ECO:0000313" key="5">
    <source>
        <dbReference type="EMBL" id="WVN89998.1"/>
    </source>
</evidence>
<feature type="compositionally biased region" description="Basic and acidic residues" evidence="3">
    <location>
        <begin position="1076"/>
        <end position="1091"/>
    </location>
</feature>
<organism evidence="5 6">
    <name type="scientific">Cryptococcus depauperatus CBS 7841</name>
    <dbReference type="NCBI Taxonomy" id="1295531"/>
    <lineage>
        <taxon>Eukaryota</taxon>
        <taxon>Fungi</taxon>
        <taxon>Dikarya</taxon>
        <taxon>Basidiomycota</taxon>
        <taxon>Agaricomycotina</taxon>
        <taxon>Tremellomycetes</taxon>
        <taxon>Tremellales</taxon>
        <taxon>Cryptococcaceae</taxon>
        <taxon>Cryptococcus</taxon>
    </lineage>
</organism>
<protein>
    <recommendedName>
        <fullName evidence="4">Dilute domain-containing protein</fullName>
    </recommendedName>
</protein>
<feature type="compositionally biased region" description="Basic and acidic residues" evidence="3">
    <location>
        <begin position="796"/>
        <end position="812"/>
    </location>
</feature>
<dbReference type="InterPro" id="IPR036770">
    <property type="entry name" value="Ankyrin_rpt-contain_sf"/>
</dbReference>
<feature type="region of interest" description="Disordered" evidence="3">
    <location>
        <begin position="570"/>
        <end position="596"/>
    </location>
</feature>
<evidence type="ECO:0000259" key="4">
    <source>
        <dbReference type="PROSITE" id="PS51126"/>
    </source>
</evidence>
<dbReference type="PANTHER" id="PTHR16027:SF6">
    <property type="entry name" value="DILUTE DOMAIN-CONTAINING PROTEIN"/>
    <property type="match status" value="1"/>
</dbReference>
<dbReference type="AlphaFoldDB" id="A0AAJ8M392"/>
<dbReference type="KEGG" id="cdep:91089438"/>
<dbReference type="InterPro" id="IPR002710">
    <property type="entry name" value="Dilute_dom"/>
</dbReference>
<keyword evidence="1" id="KW-0040">ANK repeat</keyword>
<dbReference type="SMART" id="SM00248">
    <property type="entry name" value="ANK"/>
    <property type="match status" value="3"/>
</dbReference>
<dbReference type="Proteomes" id="UP000094043">
    <property type="component" value="Chromosome 6"/>
</dbReference>
<feature type="compositionally biased region" description="Polar residues" evidence="3">
    <location>
        <begin position="581"/>
        <end position="596"/>
    </location>
</feature>
<dbReference type="Gene3D" id="1.25.40.20">
    <property type="entry name" value="Ankyrin repeat-containing domain"/>
    <property type="match status" value="1"/>
</dbReference>